<keyword evidence="4" id="KW-1185">Reference proteome</keyword>
<comment type="caution">
    <text evidence="3">The sequence shown here is derived from an EMBL/GenBank/DDBJ whole genome shotgun (WGS) entry which is preliminary data.</text>
</comment>
<evidence type="ECO:0000313" key="3">
    <source>
        <dbReference type="EMBL" id="KAI3912918.1"/>
    </source>
</evidence>
<dbReference type="InterPro" id="IPR029480">
    <property type="entry name" value="Transpos_assoc"/>
</dbReference>
<proteinExistence type="predicted"/>
<dbReference type="Pfam" id="PF13963">
    <property type="entry name" value="Transpos_assoc"/>
    <property type="match status" value="1"/>
</dbReference>
<feature type="region of interest" description="Disordered" evidence="1">
    <location>
        <begin position="116"/>
        <end position="156"/>
    </location>
</feature>
<feature type="domain" description="Transposase-associated" evidence="2">
    <location>
        <begin position="4"/>
        <end position="80"/>
    </location>
</feature>
<protein>
    <recommendedName>
        <fullName evidence="2">Transposase-associated domain-containing protein</fullName>
    </recommendedName>
</protein>
<gene>
    <name evidence="3" type="ORF">MKW98_008330</name>
</gene>
<dbReference type="AlphaFoldDB" id="A0AAD4SLB0"/>
<evidence type="ECO:0000259" key="2">
    <source>
        <dbReference type="Pfam" id="PF13963"/>
    </source>
</evidence>
<evidence type="ECO:0000313" key="4">
    <source>
        <dbReference type="Proteomes" id="UP001202328"/>
    </source>
</evidence>
<feature type="compositionally biased region" description="Polar residues" evidence="1">
    <location>
        <begin position="143"/>
        <end position="156"/>
    </location>
</feature>
<sequence>MIDKSWVEERNRLSDKYVKGVESFIQMTKKYLLSKNEELCTCPCKKCVNRNPPTSLAEIEHHLFTTGMAGSYKIWVLHGEEDDPSQNQSASIHVNVFNDGTTHSGNNNTGVLEMLHDADKAGPFDSQADTGSHEETNDDSGEADSTNNLGEGEAST</sequence>
<name>A0AAD4SLB0_9MAGN</name>
<reference evidence="3" key="1">
    <citation type="submission" date="2022-04" db="EMBL/GenBank/DDBJ databases">
        <title>A functionally conserved STORR gene fusion in Papaver species that diverged 16.8 million years ago.</title>
        <authorList>
            <person name="Catania T."/>
        </authorList>
    </citation>
    <scope>NUCLEOTIDE SEQUENCE</scope>
    <source>
        <strain evidence="3">S-188037</strain>
    </source>
</reference>
<evidence type="ECO:0000256" key="1">
    <source>
        <dbReference type="SAM" id="MobiDB-lite"/>
    </source>
</evidence>
<dbReference type="Proteomes" id="UP001202328">
    <property type="component" value="Unassembled WGS sequence"/>
</dbReference>
<dbReference type="EMBL" id="JAJJMB010009593">
    <property type="protein sequence ID" value="KAI3912918.1"/>
    <property type="molecule type" value="Genomic_DNA"/>
</dbReference>
<accession>A0AAD4SLB0</accession>
<organism evidence="3 4">
    <name type="scientific">Papaver atlanticum</name>
    <dbReference type="NCBI Taxonomy" id="357466"/>
    <lineage>
        <taxon>Eukaryota</taxon>
        <taxon>Viridiplantae</taxon>
        <taxon>Streptophyta</taxon>
        <taxon>Embryophyta</taxon>
        <taxon>Tracheophyta</taxon>
        <taxon>Spermatophyta</taxon>
        <taxon>Magnoliopsida</taxon>
        <taxon>Ranunculales</taxon>
        <taxon>Papaveraceae</taxon>
        <taxon>Papaveroideae</taxon>
        <taxon>Papaver</taxon>
    </lineage>
</organism>